<keyword evidence="1" id="KW-1133">Transmembrane helix</keyword>
<accession>V9VUC0</accession>
<proteinExistence type="predicted"/>
<keyword evidence="1" id="KW-0812">Transmembrane</keyword>
<gene>
    <name evidence="2" type="ORF">METH_06935</name>
</gene>
<sequence length="115" mass="12061">MNLNDVLQELMPVLVSGLSVFLSAMIAAAAHKANQRWGLDIEARHREALHSAIMSGIKAAIEEGPEEAADVLISSAVGYAKASVPDAIARLSAGDPVLQRLARGKLIEATGRYGG</sequence>
<evidence type="ECO:0000313" key="3">
    <source>
        <dbReference type="Proteomes" id="UP000018780"/>
    </source>
</evidence>
<protein>
    <submittedName>
        <fullName evidence="2">Uncharacterized protein</fullName>
    </submittedName>
</protein>
<evidence type="ECO:0000256" key="1">
    <source>
        <dbReference type="SAM" id="Phobius"/>
    </source>
</evidence>
<dbReference type="PATRIC" id="fig|999552.6.peg.1396"/>
<name>V9VUC0_9RHOB</name>
<dbReference type="AlphaFoldDB" id="V9VUC0"/>
<evidence type="ECO:0000313" key="2">
    <source>
        <dbReference type="EMBL" id="AHD00477.1"/>
    </source>
</evidence>
<dbReference type="RefSeq" id="WP_024089664.1">
    <property type="nucleotide sequence ID" value="NC_023135.1"/>
</dbReference>
<dbReference type="OrthoDB" id="7775871at2"/>
<reference evidence="2 3" key="1">
    <citation type="submission" date="2013-09" db="EMBL/GenBank/DDBJ databases">
        <authorList>
            <consortium name="DOE Joint Genome Institute"/>
            <person name="Klenk H.-P."/>
            <person name="Huntemann M."/>
            <person name="Han J."/>
            <person name="Chen A."/>
            <person name="Kyrpides N."/>
            <person name="Mavromatis K."/>
            <person name="Markowitz V."/>
            <person name="Palaniappan K."/>
            <person name="Ivanova N."/>
            <person name="Schaumberg A."/>
            <person name="Pati A."/>
            <person name="Liolios K."/>
            <person name="Nordberg H.P."/>
            <person name="Cantor M.N."/>
            <person name="Hua S.X."/>
            <person name="Woyke T."/>
        </authorList>
    </citation>
    <scope>NUCLEOTIDE SEQUENCE [LARGE SCALE GENOMIC DNA]</scope>
    <source>
        <strain evidence="2 3">DSM 14336</strain>
    </source>
</reference>
<keyword evidence="3" id="KW-1185">Reference proteome</keyword>
<keyword evidence="1" id="KW-0472">Membrane</keyword>
<dbReference type="HOGENOM" id="CLU_163339_0_0_5"/>
<dbReference type="STRING" id="999552.METH_06935"/>
<dbReference type="EMBL" id="CP006773">
    <property type="protein sequence ID" value="AHD00477.1"/>
    <property type="molecule type" value="Genomic_DNA"/>
</dbReference>
<dbReference type="KEGG" id="lmd:METH_06935"/>
<dbReference type="Proteomes" id="UP000018780">
    <property type="component" value="Chromosome"/>
</dbReference>
<feature type="transmembrane region" description="Helical" evidence="1">
    <location>
        <begin position="12"/>
        <end position="30"/>
    </location>
</feature>
<organism evidence="2 3">
    <name type="scientific">Leisingera methylohalidivorans DSM 14336</name>
    <dbReference type="NCBI Taxonomy" id="999552"/>
    <lineage>
        <taxon>Bacteria</taxon>
        <taxon>Pseudomonadati</taxon>
        <taxon>Pseudomonadota</taxon>
        <taxon>Alphaproteobacteria</taxon>
        <taxon>Rhodobacterales</taxon>
        <taxon>Roseobacteraceae</taxon>
        <taxon>Leisingera</taxon>
    </lineage>
</organism>